<keyword evidence="11" id="KW-0966">Cell projection</keyword>
<comment type="caution">
    <text evidence="11">The sequence shown here is derived from an EMBL/GenBank/DDBJ whole genome shotgun (WGS) entry which is preliminary data.</text>
</comment>
<keyword evidence="5" id="KW-0805">Transcription regulation</keyword>
<keyword evidence="11" id="KW-0969">Cilium</keyword>
<dbReference type="Proteomes" id="UP001596391">
    <property type="component" value="Unassembled WGS sequence"/>
</dbReference>
<name>A0ABW1Z4I2_9BACT</name>
<evidence type="ECO:0000256" key="3">
    <source>
        <dbReference type="ARBA" id="ARBA00022491"/>
    </source>
</evidence>
<reference evidence="12" key="1">
    <citation type="journal article" date="2019" name="Int. J. Syst. Evol. Microbiol.">
        <title>The Global Catalogue of Microorganisms (GCM) 10K type strain sequencing project: providing services to taxonomists for standard genome sequencing and annotation.</title>
        <authorList>
            <consortium name="The Broad Institute Genomics Platform"/>
            <consortium name="The Broad Institute Genome Sequencing Center for Infectious Disease"/>
            <person name="Wu L."/>
            <person name="Ma J."/>
        </authorList>
    </citation>
    <scope>NUCLEOTIDE SEQUENCE [LARGE SCALE GENOMIC DNA]</scope>
    <source>
        <strain evidence="12">CGMCC 1.16026</strain>
    </source>
</reference>
<dbReference type="NCBIfam" id="TIGR03824">
    <property type="entry name" value="FlgM_jcvi"/>
    <property type="match status" value="1"/>
</dbReference>
<dbReference type="InterPro" id="IPR031316">
    <property type="entry name" value="FlgM_C"/>
</dbReference>
<dbReference type="InterPro" id="IPR007412">
    <property type="entry name" value="FlgM"/>
</dbReference>
<protein>
    <recommendedName>
        <fullName evidence="2">Negative regulator of flagellin synthesis</fullName>
    </recommendedName>
    <alternativeName>
        <fullName evidence="8">Anti-sigma-28 factor</fullName>
    </alternativeName>
</protein>
<evidence type="ECO:0000256" key="4">
    <source>
        <dbReference type="ARBA" id="ARBA00022795"/>
    </source>
</evidence>
<evidence type="ECO:0000256" key="8">
    <source>
        <dbReference type="ARBA" id="ARBA00030117"/>
    </source>
</evidence>
<keyword evidence="3" id="KW-0678">Repressor</keyword>
<evidence type="ECO:0000313" key="12">
    <source>
        <dbReference type="Proteomes" id="UP001596391"/>
    </source>
</evidence>
<accession>A0ABW1Z4I2</accession>
<dbReference type="RefSeq" id="WP_263372242.1">
    <property type="nucleotide sequence ID" value="NZ_JAGSYD010000004.1"/>
</dbReference>
<keyword evidence="6" id="KW-0804">Transcription</keyword>
<evidence type="ECO:0000256" key="7">
    <source>
        <dbReference type="ARBA" id="ARBA00024739"/>
    </source>
</evidence>
<evidence type="ECO:0000313" key="11">
    <source>
        <dbReference type="EMBL" id="MFC6644307.1"/>
    </source>
</evidence>
<keyword evidence="11" id="KW-0282">Flagellum</keyword>
<sequence>MTQINSLQMSTMGLSTMNVGESDSLDKAAPAAAMESTSTGSVNASAPSTVVVSNTGNLLSQNVGDDDIRADKVSALQAAITSGSYNVSASQVADKLMGFMMEGK</sequence>
<dbReference type="SUPFAM" id="SSF101498">
    <property type="entry name" value="Anti-sigma factor FlgM"/>
    <property type="match status" value="1"/>
</dbReference>
<feature type="domain" description="Anti-sigma-28 factor FlgM C-terminal" evidence="10">
    <location>
        <begin position="50"/>
        <end position="97"/>
    </location>
</feature>
<evidence type="ECO:0000256" key="5">
    <source>
        <dbReference type="ARBA" id="ARBA00023015"/>
    </source>
</evidence>
<evidence type="ECO:0000259" key="10">
    <source>
        <dbReference type="Pfam" id="PF04316"/>
    </source>
</evidence>
<keyword evidence="4" id="KW-1005">Bacterial flagellum biogenesis</keyword>
<dbReference type="Pfam" id="PF04316">
    <property type="entry name" value="FlgM"/>
    <property type="match status" value="1"/>
</dbReference>
<organism evidence="11 12">
    <name type="scientific">Granulicella cerasi</name>
    <dbReference type="NCBI Taxonomy" id="741063"/>
    <lineage>
        <taxon>Bacteria</taxon>
        <taxon>Pseudomonadati</taxon>
        <taxon>Acidobacteriota</taxon>
        <taxon>Terriglobia</taxon>
        <taxon>Terriglobales</taxon>
        <taxon>Acidobacteriaceae</taxon>
        <taxon>Granulicella</taxon>
    </lineage>
</organism>
<dbReference type="EMBL" id="JBHSWI010000001">
    <property type="protein sequence ID" value="MFC6644307.1"/>
    <property type="molecule type" value="Genomic_DNA"/>
</dbReference>
<gene>
    <name evidence="11" type="primary">flgM</name>
    <name evidence="11" type="ORF">ACFQBQ_01610</name>
</gene>
<dbReference type="InterPro" id="IPR035890">
    <property type="entry name" value="Anti-sigma-28_factor_FlgM_sf"/>
</dbReference>
<evidence type="ECO:0000256" key="1">
    <source>
        <dbReference type="ARBA" id="ARBA00005322"/>
    </source>
</evidence>
<feature type="compositionally biased region" description="Polar residues" evidence="9">
    <location>
        <begin position="35"/>
        <end position="47"/>
    </location>
</feature>
<keyword evidence="12" id="KW-1185">Reference proteome</keyword>
<evidence type="ECO:0000256" key="6">
    <source>
        <dbReference type="ARBA" id="ARBA00023163"/>
    </source>
</evidence>
<feature type="region of interest" description="Disordered" evidence="9">
    <location>
        <begin position="15"/>
        <end position="47"/>
    </location>
</feature>
<comment type="similarity">
    <text evidence="1">Belongs to the FlgM family.</text>
</comment>
<evidence type="ECO:0000256" key="2">
    <source>
        <dbReference type="ARBA" id="ARBA00017823"/>
    </source>
</evidence>
<proteinExistence type="inferred from homology"/>
<evidence type="ECO:0000256" key="9">
    <source>
        <dbReference type="SAM" id="MobiDB-lite"/>
    </source>
</evidence>
<comment type="function">
    <text evidence="7">Responsible for the coupling of flagellin expression to flagellar assembly by preventing expression of the flagellin genes when a component of the middle class of proteins is defective. It negatively regulates flagellar genes by inhibiting the activity of FliA by directly binding to FliA.</text>
</comment>